<dbReference type="Pfam" id="PF00583">
    <property type="entry name" value="Acetyltransf_1"/>
    <property type="match status" value="1"/>
</dbReference>
<dbReference type="Gene3D" id="3.40.630.30">
    <property type="match status" value="1"/>
</dbReference>
<protein>
    <submittedName>
        <fullName evidence="4">GNAT family N-acetyltransferase</fullName>
    </submittedName>
</protein>
<keyword evidence="1 4" id="KW-0808">Transferase</keyword>
<dbReference type="PANTHER" id="PTHR42919:SF8">
    <property type="entry name" value="N-ALPHA-ACETYLTRANSFERASE 50"/>
    <property type="match status" value="1"/>
</dbReference>
<dbReference type="RefSeq" id="WP_094925179.1">
    <property type="nucleotide sequence ID" value="NZ_NPIA01000005.1"/>
</dbReference>
<name>A0A263BUC2_9BACI</name>
<evidence type="ECO:0000256" key="2">
    <source>
        <dbReference type="ARBA" id="ARBA00023315"/>
    </source>
</evidence>
<evidence type="ECO:0000259" key="3">
    <source>
        <dbReference type="PROSITE" id="PS51186"/>
    </source>
</evidence>
<dbReference type="InterPro" id="IPR016181">
    <property type="entry name" value="Acyl_CoA_acyltransferase"/>
</dbReference>
<dbReference type="CDD" id="cd04301">
    <property type="entry name" value="NAT_SF"/>
    <property type="match status" value="1"/>
</dbReference>
<dbReference type="InterPro" id="IPR000182">
    <property type="entry name" value="GNAT_dom"/>
</dbReference>
<evidence type="ECO:0000313" key="5">
    <source>
        <dbReference type="Proteomes" id="UP000217083"/>
    </source>
</evidence>
<gene>
    <name evidence="4" type="ORF">CIB95_11195</name>
</gene>
<evidence type="ECO:0000313" key="4">
    <source>
        <dbReference type="EMBL" id="OZM56776.1"/>
    </source>
</evidence>
<evidence type="ECO:0000256" key="1">
    <source>
        <dbReference type="ARBA" id="ARBA00022679"/>
    </source>
</evidence>
<dbReference type="EMBL" id="NPIA01000005">
    <property type="protein sequence ID" value="OZM56776.1"/>
    <property type="molecule type" value="Genomic_DNA"/>
</dbReference>
<keyword evidence="5" id="KW-1185">Reference proteome</keyword>
<dbReference type="PROSITE" id="PS51186">
    <property type="entry name" value="GNAT"/>
    <property type="match status" value="1"/>
</dbReference>
<proteinExistence type="predicted"/>
<dbReference type="InterPro" id="IPR051556">
    <property type="entry name" value="N-term/lysine_N-AcTrnsfr"/>
</dbReference>
<organism evidence="4 5">
    <name type="scientific">Lottiidibacillus patelloidae</name>
    <dbReference type="NCBI Taxonomy" id="2670334"/>
    <lineage>
        <taxon>Bacteria</taxon>
        <taxon>Bacillati</taxon>
        <taxon>Bacillota</taxon>
        <taxon>Bacilli</taxon>
        <taxon>Bacillales</taxon>
        <taxon>Bacillaceae</taxon>
        <taxon>Lottiidibacillus</taxon>
    </lineage>
</organism>
<dbReference type="AlphaFoldDB" id="A0A263BUC2"/>
<dbReference type="Proteomes" id="UP000217083">
    <property type="component" value="Unassembled WGS sequence"/>
</dbReference>
<dbReference type="GO" id="GO:0016747">
    <property type="term" value="F:acyltransferase activity, transferring groups other than amino-acyl groups"/>
    <property type="evidence" value="ECO:0007669"/>
    <property type="project" value="InterPro"/>
</dbReference>
<comment type="caution">
    <text evidence="4">The sequence shown here is derived from an EMBL/GenBank/DDBJ whole genome shotgun (WGS) entry which is preliminary data.</text>
</comment>
<keyword evidence="2" id="KW-0012">Acyltransferase</keyword>
<accession>A0A263BUC2</accession>
<dbReference type="PANTHER" id="PTHR42919">
    <property type="entry name" value="N-ALPHA-ACETYLTRANSFERASE"/>
    <property type="match status" value="1"/>
</dbReference>
<sequence length="155" mass="18617">MKINETKDYKIIGMLNKHVHTIHANLAPELVKPYDKENMTEFFKDVITKDKMTFLLVEEDDEPIGYAWIEEKEYAENIFKKGYKSLYVHQISINDKKRSSGYGTKLMEEIYQIARSKGLKRIELDYWSDNEKAKKFYEKQGFEKHREFVYKNIEE</sequence>
<dbReference type="SUPFAM" id="SSF55729">
    <property type="entry name" value="Acyl-CoA N-acyltransferases (Nat)"/>
    <property type="match status" value="1"/>
</dbReference>
<feature type="domain" description="N-acetyltransferase" evidence="3">
    <location>
        <begin position="17"/>
        <end position="155"/>
    </location>
</feature>
<reference evidence="4 5" key="2">
    <citation type="submission" date="2017-09" db="EMBL/GenBank/DDBJ databases">
        <title>Bacillus patelloidae sp. nov., isolated from the intestinal tract of a marine limpet.</title>
        <authorList>
            <person name="Liu R."/>
            <person name="Dong C."/>
            <person name="Shao Z."/>
        </authorList>
    </citation>
    <scope>NUCLEOTIDE SEQUENCE [LARGE SCALE GENOMIC DNA]</scope>
    <source>
        <strain evidence="4 5">SA5d-4</strain>
    </source>
</reference>
<reference evidence="5" key="1">
    <citation type="submission" date="2017-08" db="EMBL/GenBank/DDBJ databases">
        <authorList>
            <person name="Huang Z."/>
        </authorList>
    </citation>
    <scope>NUCLEOTIDE SEQUENCE [LARGE SCALE GENOMIC DNA]</scope>
    <source>
        <strain evidence="5">SA5d-4</strain>
    </source>
</reference>